<evidence type="ECO:0000313" key="1">
    <source>
        <dbReference type="EMBL" id="MSA91420.1"/>
    </source>
</evidence>
<evidence type="ECO:0000313" key="2">
    <source>
        <dbReference type="EMBL" id="MSC35218.1"/>
    </source>
</evidence>
<dbReference type="RefSeq" id="WP_020225599.1">
    <property type="nucleotide sequence ID" value="NZ_AP031450.1"/>
</dbReference>
<dbReference type="EMBL" id="WKPJ01000060">
    <property type="protein sequence ID" value="MSA91420.1"/>
    <property type="molecule type" value="Genomic_DNA"/>
</dbReference>
<proteinExistence type="predicted"/>
<dbReference type="EMBL" id="WKPI01000064">
    <property type="protein sequence ID" value="MSC35218.1"/>
    <property type="molecule type" value="Genomic_DNA"/>
</dbReference>
<reference evidence="3 4" key="1">
    <citation type="journal article" date="2019" name="Nat. Med.">
        <title>A library of human gut bacterial isolates paired with longitudinal multiomics data enables mechanistic microbiome research.</title>
        <authorList>
            <person name="Poyet M."/>
            <person name="Groussin M."/>
            <person name="Gibbons S.M."/>
            <person name="Avila-Pacheco J."/>
            <person name="Jiang X."/>
            <person name="Kearney S.M."/>
            <person name="Perrotta A.R."/>
            <person name="Berdy B."/>
            <person name="Zhao S."/>
            <person name="Lieberman T.D."/>
            <person name="Swanson P.K."/>
            <person name="Smith M."/>
            <person name="Roesemann S."/>
            <person name="Alexander J.E."/>
            <person name="Rich S.A."/>
            <person name="Livny J."/>
            <person name="Vlamakis H."/>
            <person name="Clish C."/>
            <person name="Bullock K."/>
            <person name="Deik A."/>
            <person name="Scott J."/>
            <person name="Pierce K.A."/>
            <person name="Xavier R.J."/>
            <person name="Alm E.J."/>
        </authorList>
    </citation>
    <scope>NUCLEOTIDE SEQUENCE [LARGE SCALE GENOMIC DNA]</scope>
    <source>
        <strain evidence="1 3">BIOML-A4</strain>
        <strain evidence="2 4">BIOML-A5</strain>
    </source>
</reference>
<gene>
    <name evidence="2" type="ORF">GKD88_19080</name>
    <name evidence="1" type="ORF">GKE08_19070</name>
</gene>
<organism evidence="1 3">
    <name type="scientific">Holdemania massiliensis</name>
    <dbReference type="NCBI Taxonomy" id="1468449"/>
    <lineage>
        <taxon>Bacteria</taxon>
        <taxon>Bacillati</taxon>
        <taxon>Bacillota</taxon>
        <taxon>Erysipelotrichia</taxon>
        <taxon>Erysipelotrichales</taxon>
        <taxon>Erysipelotrichaceae</taxon>
        <taxon>Holdemania</taxon>
    </lineage>
</organism>
<evidence type="ECO:0000313" key="4">
    <source>
        <dbReference type="Proteomes" id="UP000480929"/>
    </source>
</evidence>
<keyword evidence="4" id="KW-1185">Reference proteome</keyword>
<dbReference type="Proteomes" id="UP000433575">
    <property type="component" value="Unassembled WGS sequence"/>
</dbReference>
<comment type="caution">
    <text evidence="1">The sequence shown here is derived from an EMBL/GenBank/DDBJ whole genome shotgun (WGS) entry which is preliminary data.</text>
</comment>
<sequence length="46" mass="5086">MKTGDELGAAESILLRNGKALEKDCKTPMLFCILLKIENIHKKGLT</sequence>
<dbReference type="AlphaFoldDB" id="A0A6N7SCT7"/>
<accession>A0A6N7SCT7</accession>
<evidence type="ECO:0000313" key="3">
    <source>
        <dbReference type="Proteomes" id="UP000433575"/>
    </source>
</evidence>
<dbReference type="Proteomes" id="UP000480929">
    <property type="component" value="Unassembled WGS sequence"/>
</dbReference>
<dbReference type="GeneID" id="42458408"/>
<protein>
    <submittedName>
        <fullName evidence="1">Uncharacterized protein</fullName>
    </submittedName>
</protein>
<name>A0A6N7SCT7_9FIRM</name>